<dbReference type="SUPFAM" id="SSF56281">
    <property type="entry name" value="Metallo-hydrolase/oxidoreductase"/>
    <property type="match status" value="1"/>
</dbReference>
<proteinExistence type="inferred from homology"/>
<feature type="domain" description="Metallo-beta-lactamase" evidence="2">
    <location>
        <begin position="102"/>
        <end position="285"/>
    </location>
</feature>
<gene>
    <name evidence="3" type="ORF">J2Z17_000218</name>
</gene>
<dbReference type="Pfam" id="PF00753">
    <property type="entry name" value="Lactamase_B"/>
    <property type="match status" value="1"/>
</dbReference>
<dbReference type="RefSeq" id="WP_209941416.1">
    <property type="nucleotide sequence ID" value="NZ_JBHSME010000001.1"/>
</dbReference>
<evidence type="ECO:0000313" key="4">
    <source>
        <dbReference type="Proteomes" id="UP000759443"/>
    </source>
</evidence>
<dbReference type="InterPro" id="IPR050855">
    <property type="entry name" value="NDM-1-like"/>
</dbReference>
<keyword evidence="4" id="KW-1185">Reference proteome</keyword>
<dbReference type="PANTHER" id="PTHR42951">
    <property type="entry name" value="METALLO-BETA-LACTAMASE DOMAIN-CONTAINING"/>
    <property type="match status" value="1"/>
</dbReference>
<sequence length="356" mass="38270">MFEAFIVLCALTTGATPASDGPGNACRSALLPGHRASSEAACMAFLGGPLPDWTRQPAIRPSIPFCSDQIPRPLSVSEVAPGVFVHEGKVEEVSPDNAGDIANLGFVIGDTSVAVIDAGSSRQIAEVLYAAIRTVTEKPISHLVLTHMHPDHVMGAAVFREAGATIVGAATLPRALADRAETYNENTRRDMGDRAFLGTTIVMPDRLVEGGMQIDLGRRRLVLQTWPTAHTTNDLTVLDADTGMLFAGDLLFDRHTPSLDGSLIGWLAVLDDMKTLDARRVVPGHGRPLLPFPDALEPEKRYLDTLARDTRAAIAAGSPLSAATKGIAAGERENWRLFDLYNPRNATTAYTELEWE</sequence>
<comment type="caution">
    <text evidence="3">The sequence shown here is derived from an EMBL/GenBank/DDBJ whole genome shotgun (WGS) entry which is preliminary data.</text>
</comment>
<dbReference type="Gene3D" id="3.60.15.10">
    <property type="entry name" value="Ribonuclease Z/Hydroxyacylglutathione hydrolase-like"/>
    <property type="match status" value="1"/>
</dbReference>
<comment type="similarity">
    <text evidence="1">Belongs to the metallo-beta-lactamase superfamily. Class-B beta-lactamase family.</text>
</comment>
<evidence type="ECO:0000313" key="3">
    <source>
        <dbReference type="EMBL" id="MBP1848801.1"/>
    </source>
</evidence>
<dbReference type="SMART" id="SM00849">
    <property type="entry name" value="Lactamase_B"/>
    <property type="match status" value="1"/>
</dbReference>
<dbReference type="PANTHER" id="PTHR42951:SF4">
    <property type="entry name" value="ACYL-COENZYME A THIOESTERASE MBLAC2"/>
    <property type="match status" value="1"/>
</dbReference>
<organism evidence="3 4">
    <name type="scientific">Rhizobium halophytocola</name>
    <dbReference type="NCBI Taxonomy" id="735519"/>
    <lineage>
        <taxon>Bacteria</taxon>
        <taxon>Pseudomonadati</taxon>
        <taxon>Pseudomonadota</taxon>
        <taxon>Alphaproteobacteria</taxon>
        <taxon>Hyphomicrobiales</taxon>
        <taxon>Rhizobiaceae</taxon>
        <taxon>Rhizobium/Agrobacterium group</taxon>
        <taxon>Rhizobium</taxon>
    </lineage>
</organism>
<evidence type="ECO:0000259" key="2">
    <source>
        <dbReference type="SMART" id="SM00849"/>
    </source>
</evidence>
<name>A0ABS4DSX6_9HYPH</name>
<accession>A0ABS4DSX6</accession>
<dbReference type="InterPro" id="IPR001279">
    <property type="entry name" value="Metallo-B-lactamas"/>
</dbReference>
<dbReference type="CDD" id="cd16282">
    <property type="entry name" value="metallo-hydrolase-like_MBL-fold"/>
    <property type="match status" value="1"/>
</dbReference>
<dbReference type="EMBL" id="JAGGJU010000001">
    <property type="protein sequence ID" value="MBP1848801.1"/>
    <property type="molecule type" value="Genomic_DNA"/>
</dbReference>
<dbReference type="InterPro" id="IPR030829">
    <property type="entry name" value="SoxH-rel_PQQ_2"/>
</dbReference>
<dbReference type="Proteomes" id="UP000759443">
    <property type="component" value="Unassembled WGS sequence"/>
</dbReference>
<evidence type="ECO:0000256" key="1">
    <source>
        <dbReference type="ARBA" id="ARBA00005250"/>
    </source>
</evidence>
<dbReference type="NCBIfam" id="TIGR04559">
    <property type="entry name" value="SoxH_rel_PQQ_2"/>
    <property type="match status" value="1"/>
</dbReference>
<reference evidence="3 4" key="1">
    <citation type="submission" date="2021-03" db="EMBL/GenBank/DDBJ databases">
        <title>Genomic Encyclopedia of Type Strains, Phase IV (KMG-IV): sequencing the most valuable type-strain genomes for metagenomic binning, comparative biology and taxonomic classification.</title>
        <authorList>
            <person name="Goeker M."/>
        </authorList>
    </citation>
    <scope>NUCLEOTIDE SEQUENCE [LARGE SCALE GENOMIC DNA]</scope>
    <source>
        <strain evidence="3 4">DSM 21600</strain>
    </source>
</reference>
<dbReference type="InterPro" id="IPR036866">
    <property type="entry name" value="RibonucZ/Hydroxyglut_hydro"/>
</dbReference>
<protein>
    <submittedName>
        <fullName evidence="3">Quinoprotein relay system zinc metallohydrolase 2</fullName>
    </submittedName>
</protein>